<comment type="catalytic activity">
    <reaction evidence="8">
        <text>GTP + H2O = GDP + phosphate + H(+)</text>
        <dbReference type="Rhea" id="RHEA:19669"/>
        <dbReference type="ChEBI" id="CHEBI:15377"/>
        <dbReference type="ChEBI" id="CHEBI:15378"/>
        <dbReference type="ChEBI" id="CHEBI:37565"/>
        <dbReference type="ChEBI" id="CHEBI:43474"/>
        <dbReference type="ChEBI" id="CHEBI:58189"/>
        <dbReference type="EC" id="3.6.5.3"/>
    </reaction>
</comment>
<evidence type="ECO:0000256" key="8">
    <source>
        <dbReference type="ARBA" id="ARBA00048107"/>
    </source>
</evidence>
<dbReference type="PROSITE" id="PS51722">
    <property type="entry name" value="G_TR_2"/>
    <property type="match status" value="1"/>
</dbReference>
<evidence type="ECO:0000256" key="4">
    <source>
        <dbReference type="ARBA" id="ARBA00022723"/>
    </source>
</evidence>
<dbReference type="BioCyc" id="NEQU228908:GJB6-287-MONOMER"/>
<dbReference type="Pfam" id="PF09173">
    <property type="entry name" value="eIF2_C"/>
    <property type="match status" value="1"/>
</dbReference>
<dbReference type="NCBIfam" id="NF003077">
    <property type="entry name" value="PRK04000.1"/>
    <property type="match status" value="1"/>
</dbReference>
<dbReference type="NCBIfam" id="TIGR00231">
    <property type="entry name" value="small_GTP"/>
    <property type="match status" value="1"/>
</dbReference>
<dbReference type="GO" id="GO:0000049">
    <property type="term" value="F:tRNA binding"/>
    <property type="evidence" value="ECO:0007669"/>
    <property type="project" value="InterPro"/>
</dbReference>
<dbReference type="PROSITE" id="PS00301">
    <property type="entry name" value="G_TR_1"/>
    <property type="match status" value="1"/>
</dbReference>
<dbReference type="KEGG" id="neq:NEQ270"/>
<dbReference type="Proteomes" id="UP000000578">
    <property type="component" value="Chromosome"/>
</dbReference>
<keyword evidence="4" id="KW-0479">Metal-binding</keyword>
<dbReference type="InterPro" id="IPR022424">
    <property type="entry name" value="TIF2_gsu"/>
</dbReference>
<dbReference type="SUPFAM" id="SSF52540">
    <property type="entry name" value="P-loop containing nucleoside triphosphate hydrolases"/>
    <property type="match status" value="1"/>
</dbReference>
<proteinExistence type="inferred from homology"/>
<dbReference type="GO" id="GO:0001731">
    <property type="term" value="P:formation of translation preinitiation complex"/>
    <property type="evidence" value="ECO:0007669"/>
    <property type="project" value="TreeGrafter"/>
</dbReference>
<dbReference type="SUPFAM" id="SSF50465">
    <property type="entry name" value="EF-Tu/eEF-1alpha/eIF2-gamma C-terminal domain"/>
    <property type="match status" value="1"/>
</dbReference>
<evidence type="ECO:0000256" key="3">
    <source>
        <dbReference type="ARBA" id="ARBA00022540"/>
    </source>
</evidence>
<dbReference type="NCBIfam" id="TIGR03680">
    <property type="entry name" value="eif2g_arch"/>
    <property type="match status" value="1"/>
</dbReference>
<evidence type="ECO:0000256" key="1">
    <source>
        <dbReference type="ARBA" id="ARBA00005388"/>
    </source>
</evidence>
<dbReference type="PANTHER" id="PTHR42854:SF3">
    <property type="entry name" value="EUKARYOTIC TRANSLATION INITIATION FACTOR 2 SUBUNIT 3-RELATED"/>
    <property type="match status" value="1"/>
</dbReference>
<dbReference type="SUPFAM" id="SSF50447">
    <property type="entry name" value="Translation proteins"/>
    <property type="match status" value="1"/>
</dbReference>
<evidence type="ECO:0000256" key="5">
    <source>
        <dbReference type="ARBA" id="ARBA00022741"/>
    </source>
</evidence>
<keyword evidence="3" id="KW-0396">Initiation factor</keyword>
<protein>
    <recommendedName>
        <fullName evidence="2">protein-synthesizing GTPase</fullName>
        <ecNumber evidence="2">3.6.5.3</ecNumber>
    </recommendedName>
</protein>
<dbReference type="EnsemblBacteria" id="AAR39121">
    <property type="protein sequence ID" value="AAR39121"/>
    <property type="gene ID" value="NEQ270"/>
</dbReference>
<dbReference type="InterPro" id="IPR031157">
    <property type="entry name" value="G_TR_CS"/>
</dbReference>
<dbReference type="InterPro" id="IPR015256">
    <property type="entry name" value="eIF2g_C"/>
</dbReference>
<dbReference type="EC" id="3.6.5.3" evidence="2"/>
<dbReference type="GO" id="GO:0005525">
    <property type="term" value="F:GTP binding"/>
    <property type="evidence" value="ECO:0007669"/>
    <property type="project" value="UniProtKB-KW"/>
</dbReference>
<reference evidence="10 11" key="1">
    <citation type="journal article" date="2003" name="Proc. Natl. Acad. Sci. U.S.A.">
        <title>The genome of Nanoarchaeum equitans: insights into early archaeal evolution and derived parasitism.</title>
        <authorList>
            <person name="Waters E."/>
            <person name="Hohn M.J."/>
            <person name="Ahel I."/>
            <person name="Graham D.E."/>
            <person name="Adams M.D."/>
            <person name="Barnstead M."/>
            <person name="Beeson K.Y."/>
            <person name="Bibbs L."/>
            <person name="Bolanos R."/>
            <person name="Keller M."/>
            <person name="Kretz K."/>
            <person name="Lin X."/>
            <person name="Mathur E."/>
            <person name="Ni J."/>
            <person name="Podar M."/>
            <person name="Richardson T."/>
            <person name="Sutton G.G."/>
            <person name="Simon M."/>
            <person name="Soll D."/>
            <person name="Stetter K.O."/>
            <person name="Short J.M."/>
            <person name="Noordewier M."/>
        </authorList>
    </citation>
    <scope>NUCLEOTIDE SEQUENCE [LARGE SCALE GENOMIC DNA]</scope>
    <source>
        <strain evidence="10 11">Kin4-M</strain>
    </source>
</reference>
<dbReference type="Gene3D" id="2.40.30.10">
    <property type="entry name" value="Translation factors"/>
    <property type="match status" value="2"/>
</dbReference>
<dbReference type="GO" id="GO:0046872">
    <property type="term" value="F:metal ion binding"/>
    <property type="evidence" value="ECO:0007669"/>
    <property type="project" value="UniProtKB-KW"/>
</dbReference>
<comment type="similarity">
    <text evidence="1">Belongs to the TRAFAC class translation factor GTPase superfamily. Classic translation factor GTPase family. EIF2G subfamily.</text>
</comment>
<dbReference type="PRINTS" id="PR00315">
    <property type="entry name" value="ELONGATNFCT"/>
</dbReference>
<dbReference type="GO" id="GO:0003924">
    <property type="term" value="F:GTPase activity"/>
    <property type="evidence" value="ECO:0007669"/>
    <property type="project" value="InterPro"/>
</dbReference>
<keyword evidence="7" id="KW-0342">GTP-binding</keyword>
<dbReference type="HOGENOM" id="CLU_027154_0_1_2"/>
<evidence type="ECO:0000313" key="11">
    <source>
        <dbReference type="Proteomes" id="UP000000578"/>
    </source>
</evidence>
<dbReference type="Pfam" id="PF00009">
    <property type="entry name" value="GTP_EFTU"/>
    <property type="match status" value="1"/>
</dbReference>
<evidence type="ECO:0000256" key="2">
    <source>
        <dbReference type="ARBA" id="ARBA00011986"/>
    </source>
</evidence>
<dbReference type="InterPro" id="IPR000795">
    <property type="entry name" value="T_Tr_GTP-bd_dom"/>
</dbReference>
<dbReference type="GO" id="GO:0003743">
    <property type="term" value="F:translation initiation factor activity"/>
    <property type="evidence" value="ECO:0007669"/>
    <property type="project" value="UniProtKB-KW"/>
</dbReference>
<organism evidence="10 11">
    <name type="scientific">Nanoarchaeum equitans (strain Kin4-M)</name>
    <dbReference type="NCBI Taxonomy" id="228908"/>
    <lineage>
        <taxon>Archaea</taxon>
        <taxon>Nanobdellota</taxon>
        <taxon>Candidatus Nanoarchaeia</taxon>
        <taxon>Nanoarchaeales</taxon>
        <taxon>Nanoarchaeaceae</taxon>
        <taxon>Nanoarchaeum</taxon>
    </lineage>
</organism>
<gene>
    <name evidence="10" type="ordered locus">NEQ270</name>
</gene>
<name>Q74NG5_NANEQ</name>
<dbReference type="InterPro" id="IPR044127">
    <property type="entry name" value="eIF2g_dom_2"/>
</dbReference>
<dbReference type="PATRIC" id="fig|228908.8.peg.273"/>
<accession>Q74NG5</accession>
<dbReference type="InterPro" id="IPR027417">
    <property type="entry name" value="P-loop_NTPase"/>
</dbReference>
<dbReference type="PANTHER" id="PTHR42854">
    <property type="entry name" value="EUKARYOTIC TRANSLATION INITIATION FACTOR 2 SUBUNIT 3 FAMILY MEMBER"/>
    <property type="match status" value="1"/>
</dbReference>
<evidence type="ECO:0000313" key="10">
    <source>
        <dbReference type="EMBL" id="AAR39121.1"/>
    </source>
</evidence>
<dbReference type="CDD" id="cd03688">
    <property type="entry name" value="eIF2_gamma_II"/>
    <property type="match status" value="1"/>
</dbReference>
<keyword evidence="5" id="KW-0547">Nucleotide-binding</keyword>
<keyword evidence="11" id="KW-1185">Reference proteome</keyword>
<keyword evidence="6" id="KW-0648">Protein biosynthesis</keyword>
<dbReference type="InterPro" id="IPR050543">
    <property type="entry name" value="eIF2G"/>
</dbReference>
<evidence type="ECO:0000256" key="6">
    <source>
        <dbReference type="ARBA" id="ARBA00022917"/>
    </source>
</evidence>
<dbReference type="AlphaFoldDB" id="Q74NG5"/>
<evidence type="ECO:0000256" key="7">
    <source>
        <dbReference type="ARBA" id="ARBA00023134"/>
    </source>
</evidence>
<dbReference type="EMBL" id="AE017199">
    <property type="protein sequence ID" value="AAR39121.1"/>
    <property type="molecule type" value="Genomic_DNA"/>
</dbReference>
<dbReference type="GO" id="GO:0005829">
    <property type="term" value="C:cytosol"/>
    <property type="evidence" value="ECO:0007669"/>
    <property type="project" value="TreeGrafter"/>
</dbReference>
<dbReference type="InterPro" id="IPR009001">
    <property type="entry name" value="Transl_elong_EF1A/Init_IF2_C"/>
</dbReference>
<dbReference type="InterPro" id="IPR005225">
    <property type="entry name" value="Small_GTP-bd"/>
</dbReference>
<dbReference type="STRING" id="228908.NEQ270"/>
<feature type="domain" description="Tr-type G" evidence="9">
    <location>
        <begin position="4"/>
        <end position="193"/>
    </location>
</feature>
<evidence type="ECO:0000259" key="9">
    <source>
        <dbReference type="PROSITE" id="PS51722"/>
    </source>
</evidence>
<sequence>MKIYPDLSIIFIGHVDHGKTTLAKALTGKWLDTYKEEQQKGITIRLGYIDFSIYKDPTKEGYEAYTTQPCEGCEEIRKISLVDAPGHESLIMVMLSGAALVDAAVLVVAANEGIMPQTIEHLKAAEIMGIKHFIVAQNKIDLVTKEQAIKNYEEIKKLIDTYIIPISAIHNVNIDALLYYLTKIPLPKKEENKDPLMVVARSFDVNKPGTDPKKLVGGVLGGSLKQGKLKVGDEIEIRPGIKIENKWQPIYTEITSIRQGNYFVDTALPRGTLAIGTTLDPFLTREDNLAGQVVGYPDKLPPMWDKIEIEYSLFEKAVGTEEKVNPPKKGDKLLVGGLSIISPALVIESKKDRLYLKLSKPLVLNENDRIVLAGKINGRWRIIGYGYLKGGNEYKL</sequence>
<dbReference type="InterPro" id="IPR009000">
    <property type="entry name" value="Transl_B-barrel_sf"/>
</dbReference>
<dbReference type="Gene3D" id="3.40.50.300">
    <property type="entry name" value="P-loop containing nucleotide triphosphate hydrolases"/>
    <property type="match status" value="1"/>
</dbReference>